<proteinExistence type="predicted"/>
<dbReference type="AlphaFoldDB" id="A0A7S4ZTH3"/>
<sequence length="77" mass="8849">MDLSSTEVLGDYALEDQSAPADFVPLSFRQEMKRRVAIRERFYRPADMPPTPMAKIGASLDFVKVRRNEVSIERCRS</sequence>
<dbReference type="EMBL" id="MK318974">
    <property type="protein sequence ID" value="QCL10007.1"/>
    <property type="molecule type" value="Genomic_DNA"/>
</dbReference>
<dbReference type="RefSeq" id="WP_200985183.1">
    <property type="nucleotide sequence ID" value="NZ_MK318974.1"/>
</dbReference>
<accession>A0A7S4ZTH3</accession>
<evidence type="ECO:0000313" key="1">
    <source>
        <dbReference type="EMBL" id="QCL10007.1"/>
    </source>
</evidence>
<reference evidence="1" key="1">
    <citation type="submission" date="2018-12" db="EMBL/GenBank/DDBJ databases">
        <title>Three Rhizobium rhizogenes strains isolated from the same crown gall tumor carry diverse plasmids.</title>
        <authorList>
            <person name="Pulawska J."/>
            <person name="Kuzmanovic N."/>
        </authorList>
    </citation>
    <scope>NUCLEOTIDE SEQUENCE</scope>
    <source>
        <strain evidence="1">Colt5.8</strain>
        <plasmid evidence="1">pColt5.8d</plasmid>
    </source>
</reference>
<protein>
    <submittedName>
        <fullName evidence="1">Uncharacterized protein</fullName>
    </submittedName>
</protein>
<gene>
    <name evidence="1" type="ORF">pC5.8d_704</name>
</gene>
<organism evidence="1">
    <name type="scientific">Rhizobium rhizogenes</name>
    <name type="common">Agrobacterium rhizogenes</name>
    <dbReference type="NCBI Taxonomy" id="359"/>
    <lineage>
        <taxon>Bacteria</taxon>
        <taxon>Pseudomonadati</taxon>
        <taxon>Pseudomonadota</taxon>
        <taxon>Alphaproteobacteria</taxon>
        <taxon>Hyphomicrobiales</taxon>
        <taxon>Rhizobiaceae</taxon>
        <taxon>Rhizobium/Agrobacterium group</taxon>
        <taxon>Rhizobium</taxon>
    </lineage>
</organism>
<name>A0A7S4ZTH3_RHIRH</name>
<geneLocation type="plasmid" evidence="1">
    <name>pColt5.8d</name>
</geneLocation>
<keyword evidence="1" id="KW-0614">Plasmid</keyword>